<dbReference type="Pfam" id="PF02347">
    <property type="entry name" value="GDC-P"/>
    <property type="match status" value="2"/>
</dbReference>
<dbReference type="PANTHER" id="PTHR11773:SF1">
    <property type="entry name" value="GLYCINE DEHYDROGENASE (DECARBOXYLATING), MITOCHONDRIAL"/>
    <property type="match status" value="1"/>
</dbReference>
<dbReference type="HAMAP" id="MF_00711">
    <property type="entry name" value="GcvP"/>
    <property type="match status" value="1"/>
</dbReference>
<evidence type="ECO:0000256" key="3">
    <source>
        <dbReference type="ARBA" id="ARBA00010756"/>
    </source>
</evidence>
<evidence type="ECO:0000256" key="4">
    <source>
        <dbReference type="ARBA" id="ARBA00011690"/>
    </source>
</evidence>
<dbReference type="SUPFAM" id="SSF53383">
    <property type="entry name" value="PLP-dependent transferases"/>
    <property type="match status" value="2"/>
</dbReference>
<keyword evidence="13" id="KW-1185">Reference proteome</keyword>
<dbReference type="InterPro" id="IPR003437">
    <property type="entry name" value="GcvP"/>
</dbReference>
<accession>A0A934IGK9</accession>
<comment type="cofactor">
    <cofactor evidence="1 8 9">
        <name>pyridoxal 5'-phosphate</name>
        <dbReference type="ChEBI" id="CHEBI:597326"/>
    </cofactor>
</comment>
<dbReference type="FunFam" id="3.90.1150.10:FF:000007">
    <property type="entry name" value="Glycine dehydrogenase (decarboxylating), mitochondrial"/>
    <property type="match status" value="1"/>
</dbReference>
<evidence type="ECO:0000256" key="5">
    <source>
        <dbReference type="ARBA" id="ARBA00022898"/>
    </source>
</evidence>
<dbReference type="InterPro" id="IPR049315">
    <property type="entry name" value="GDC-P_N"/>
</dbReference>
<dbReference type="AlphaFoldDB" id="A0A934IGK9"/>
<dbReference type="EMBL" id="JAEKPD010000006">
    <property type="protein sequence ID" value="MBJ3762446.1"/>
    <property type="molecule type" value="Genomic_DNA"/>
</dbReference>
<name>A0A934IGK9_9RHOB</name>
<proteinExistence type="inferred from homology"/>
<dbReference type="Gene3D" id="3.40.640.10">
    <property type="entry name" value="Type I PLP-dependent aspartate aminotransferase-like (Major domain)"/>
    <property type="match status" value="2"/>
</dbReference>
<dbReference type="InterPro" id="IPR015422">
    <property type="entry name" value="PyrdxlP-dep_Trfase_small"/>
</dbReference>
<dbReference type="PANTHER" id="PTHR11773">
    <property type="entry name" value="GLYCINE DEHYDROGENASE, DECARBOXYLATING"/>
    <property type="match status" value="1"/>
</dbReference>
<feature type="domain" description="Glycine cleavage system P-protein N-terminal" evidence="10">
    <location>
        <begin position="467"/>
        <end position="730"/>
    </location>
</feature>
<dbReference type="NCBIfam" id="TIGR00461">
    <property type="entry name" value="gcvP"/>
    <property type="match status" value="1"/>
</dbReference>
<dbReference type="InterPro" id="IPR049316">
    <property type="entry name" value="GDC-P_C"/>
</dbReference>
<dbReference type="FunFam" id="3.40.640.10:FF:000007">
    <property type="entry name" value="glycine dehydrogenase (Decarboxylating), mitochondrial"/>
    <property type="match status" value="1"/>
</dbReference>
<evidence type="ECO:0000256" key="1">
    <source>
        <dbReference type="ARBA" id="ARBA00001933"/>
    </source>
</evidence>
<evidence type="ECO:0000313" key="13">
    <source>
        <dbReference type="Proteomes" id="UP000642488"/>
    </source>
</evidence>
<dbReference type="Proteomes" id="UP000642488">
    <property type="component" value="Unassembled WGS sequence"/>
</dbReference>
<feature type="domain" description="Glycine dehydrogenase C-terminal" evidence="11">
    <location>
        <begin position="775"/>
        <end position="895"/>
    </location>
</feature>
<dbReference type="EC" id="1.4.4.2" evidence="8"/>
<comment type="similarity">
    <text evidence="3 8">Belongs to the GcvP family.</text>
</comment>
<dbReference type="RefSeq" id="WP_198915620.1">
    <property type="nucleotide sequence ID" value="NZ_JAEKPD010000006.1"/>
</dbReference>
<dbReference type="Pfam" id="PF21478">
    <property type="entry name" value="GcvP2_C"/>
    <property type="match status" value="1"/>
</dbReference>
<dbReference type="GO" id="GO:0004375">
    <property type="term" value="F:glycine dehydrogenase (decarboxylating) activity"/>
    <property type="evidence" value="ECO:0007669"/>
    <property type="project" value="UniProtKB-EC"/>
</dbReference>
<dbReference type="CDD" id="cd00613">
    <property type="entry name" value="GDC-P"/>
    <property type="match status" value="2"/>
</dbReference>
<dbReference type="InterPro" id="IPR015424">
    <property type="entry name" value="PyrdxlP-dep_Trfase"/>
</dbReference>
<evidence type="ECO:0000256" key="8">
    <source>
        <dbReference type="HAMAP-Rule" id="MF_00711"/>
    </source>
</evidence>
<evidence type="ECO:0000313" key="12">
    <source>
        <dbReference type="EMBL" id="MBJ3762446.1"/>
    </source>
</evidence>
<dbReference type="InterPro" id="IPR015421">
    <property type="entry name" value="PyrdxlP-dep_Trfase_major"/>
</dbReference>
<dbReference type="FunFam" id="3.40.640.10:FF:000005">
    <property type="entry name" value="Glycine dehydrogenase (decarboxylating), mitochondrial"/>
    <property type="match status" value="1"/>
</dbReference>
<comment type="catalytic activity">
    <reaction evidence="7 8">
        <text>N(6)-[(R)-lipoyl]-L-lysyl-[glycine-cleavage complex H protein] + glycine + H(+) = N(6)-[(R)-S(8)-aminomethyldihydrolipoyl]-L-lysyl-[glycine-cleavage complex H protein] + CO2</text>
        <dbReference type="Rhea" id="RHEA:24304"/>
        <dbReference type="Rhea" id="RHEA-COMP:10494"/>
        <dbReference type="Rhea" id="RHEA-COMP:10495"/>
        <dbReference type="ChEBI" id="CHEBI:15378"/>
        <dbReference type="ChEBI" id="CHEBI:16526"/>
        <dbReference type="ChEBI" id="CHEBI:57305"/>
        <dbReference type="ChEBI" id="CHEBI:83099"/>
        <dbReference type="ChEBI" id="CHEBI:83143"/>
        <dbReference type="EC" id="1.4.4.2"/>
    </reaction>
</comment>
<reference evidence="12" key="1">
    <citation type="submission" date="2020-12" db="EMBL/GenBank/DDBJ databases">
        <title>Bacterial taxonomy.</title>
        <authorList>
            <person name="Pan X."/>
        </authorList>
    </citation>
    <scope>NUCLEOTIDE SEQUENCE</scope>
    <source>
        <strain evidence="12">KCTC 52957</strain>
    </source>
</reference>
<evidence type="ECO:0000256" key="7">
    <source>
        <dbReference type="ARBA" id="ARBA00049026"/>
    </source>
</evidence>
<dbReference type="GO" id="GO:0030170">
    <property type="term" value="F:pyridoxal phosphate binding"/>
    <property type="evidence" value="ECO:0007669"/>
    <property type="project" value="TreeGrafter"/>
</dbReference>
<dbReference type="NCBIfam" id="NF001696">
    <property type="entry name" value="PRK00451.1"/>
    <property type="match status" value="1"/>
</dbReference>
<protein>
    <recommendedName>
        <fullName evidence="8">Glycine dehydrogenase (decarboxylating)</fullName>
        <ecNumber evidence="8">1.4.4.2</ecNumber>
    </recommendedName>
    <alternativeName>
        <fullName evidence="8">Glycine cleavage system P-protein</fullName>
    </alternativeName>
    <alternativeName>
        <fullName evidence="8">Glycine decarboxylase</fullName>
    </alternativeName>
    <alternativeName>
        <fullName evidence="8">Glycine dehydrogenase (aminomethyl-transferring)</fullName>
    </alternativeName>
</protein>
<dbReference type="NCBIfam" id="NF003346">
    <property type="entry name" value="PRK04366.1"/>
    <property type="match status" value="1"/>
</dbReference>
<comment type="caution">
    <text evidence="12">The sequence shown here is derived from an EMBL/GenBank/DDBJ whole genome shotgun (WGS) entry which is preliminary data.</text>
</comment>
<keyword evidence="6 8" id="KW-0560">Oxidoreductase</keyword>
<gene>
    <name evidence="8 12" type="primary">gcvP</name>
    <name evidence="12" type="ORF">ILP92_06780</name>
</gene>
<evidence type="ECO:0000259" key="11">
    <source>
        <dbReference type="Pfam" id="PF21478"/>
    </source>
</evidence>
<dbReference type="GO" id="GO:0005829">
    <property type="term" value="C:cytosol"/>
    <property type="evidence" value="ECO:0007669"/>
    <property type="project" value="TreeGrafter"/>
</dbReference>
<organism evidence="12 13">
    <name type="scientific">Palleronia pontilimi</name>
    <dbReference type="NCBI Taxonomy" id="1964209"/>
    <lineage>
        <taxon>Bacteria</taxon>
        <taxon>Pseudomonadati</taxon>
        <taxon>Pseudomonadota</taxon>
        <taxon>Alphaproteobacteria</taxon>
        <taxon>Rhodobacterales</taxon>
        <taxon>Roseobacteraceae</taxon>
        <taxon>Palleronia</taxon>
    </lineage>
</organism>
<dbReference type="InterPro" id="IPR020581">
    <property type="entry name" value="GDC_P"/>
</dbReference>
<sequence>MPFQPTDYDPYDFANRRHIGPSPSEMAEMLELLGVDSLDALIDETVPKAIRQSEPLDFGPPMSERMLLWHMRQVAKKNQVFSTMIGQGYHGTVTPPAIQRNILENPAWYTAYTPYQPEISQGRLEALLNYQTMITDLTGLDIANASLLDEATAAAEAVTMAERSAKSKARAVFVDENCHPQNIDVIRTRCAPLDIEVVVGAPQDMDAAKVFAGVFQYPGTYGGLIDFTDLIAALHDAQALGIVIADPLALTVLKEPGAMGADIAVGSTQRFGVPMGYGGPHAAYMACKDGLKRAMPGRIVGVSIDARGNQAFRLSLQTREQHIRREKATSNVCTAQALLAVMASFYAVFHGPEGLKAIAQQIHAKTVHVADTLREAGFTVAPEHFFDTITVEVGALQGAIFDEAARQRINLRRVGTTRLGVTLDETTRMATIERLFAAFGIRGVAQMPKVLRLPEHLQRDSDYLTHPVFQMNRAETEMMRYMRRLADRDLALDRAMIPLGSCTMKLNAAVEMAPITWPEFAMLHPFAPADQAEGYAEMLADLSDKLCEITGYDAMSLQPNSGAQGEYAGLLTIMRYHAARGQGHRKVCLIPVNAHGTNPASAQMCGMKVVVVKCTARGDIDVADFRAKAEAAGDDLAACMITYPSTHGVFEDTVREVCEITHKHGGQVYLDGANLNAMVGLSQPGKIGADVSHLNLHKTFCIPHGGGGPGMGPIGVRAHLAEHLPGYATGPQAVQSDASGTGSGAVSAAPYGSASILPISWAYCLLMGGAGLTQATKVAILNANYIAKRLEGAYDVLYRGQNGRIAHECILDTRPFEKSAHVTVDDVAKRLIDNGFHAPTMSWPVAGTLMVEPTESETKAELDRFCNAMLAIRDEIRTIENGGDPDNNPLKHAPHTVEDLVGDWDRPYSREDGCYPAGAFRVDKYWPPVNRVDNVYGDRNLVCTCPPLEDYLEAAE</sequence>
<evidence type="ECO:0000256" key="9">
    <source>
        <dbReference type="PIRSR" id="PIRSR603437-50"/>
    </source>
</evidence>
<feature type="domain" description="Glycine cleavage system P-protein N-terminal" evidence="10">
    <location>
        <begin position="16"/>
        <end position="439"/>
    </location>
</feature>
<keyword evidence="5 8" id="KW-0663">Pyridoxal phosphate</keyword>
<comment type="function">
    <text evidence="2 8">The glycine cleavage system catalyzes the degradation of glycine. The P protein binds the alpha-amino group of glycine through its pyridoxal phosphate cofactor; CO(2) is released and the remaining methylamine moiety is then transferred to the lipoamide cofactor of the H protein.</text>
</comment>
<dbReference type="GO" id="GO:0019464">
    <property type="term" value="P:glycine decarboxylation via glycine cleavage system"/>
    <property type="evidence" value="ECO:0007669"/>
    <property type="project" value="UniProtKB-UniRule"/>
</dbReference>
<comment type="subunit">
    <text evidence="4 8">The glycine cleavage system is composed of four proteins: P, T, L and H.</text>
</comment>
<evidence type="ECO:0000259" key="10">
    <source>
        <dbReference type="Pfam" id="PF02347"/>
    </source>
</evidence>
<dbReference type="GO" id="GO:0016594">
    <property type="term" value="F:glycine binding"/>
    <property type="evidence" value="ECO:0007669"/>
    <property type="project" value="TreeGrafter"/>
</dbReference>
<dbReference type="Gene3D" id="3.90.1150.10">
    <property type="entry name" value="Aspartate Aminotransferase, domain 1"/>
    <property type="match status" value="2"/>
</dbReference>
<evidence type="ECO:0000256" key="6">
    <source>
        <dbReference type="ARBA" id="ARBA00023002"/>
    </source>
</evidence>
<evidence type="ECO:0000256" key="2">
    <source>
        <dbReference type="ARBA" id="ARBA00003788"/>
    </source>
</evidence>
<dbReference type="GO" id="GO:0005960">
    <property type="term" value="C:glycine cleavage complex"/>
    <property type="evidence" value="ECO:0007669"/>
    <property type="project" value="TreeGrafter"/>
</dbReference>
<feature type="modified residue" description="N6-(pyridoxal phosphate)lysine" evidence="8 9">
    <location>
        <position position="698"/>
    </location>
</feature>